<dbReference type="GO" id="GO:0004520">
    <property type="term" value="F:DNA endonuclease activity"/>
    <property type="evidence" value="ECO:0007669"/>
    <property type="project" value="InterPro"/>
</dbReference>
<name>A0A0C9QV11_9HYME</name>
<dbReference type="GO" id="GO:0005634">
    <property type="term" value="C:nucleus"/>
    <property type="evidence" value="ECO:0007669"/>
    <property type="project" value="InterPro"/>
</dbReference>
<dbReference type="PANTHER" id="PTHR13067:SF2">
    <property type="entry name" value="CASPASE-ACTIVATED DNASE"/>
    <property type="match status" value="1"/>
</dbReference>
<dbReference type="SUPFAM" id="SSF54277">
    <property type="entry name" value="CAD &amp; PB1 domains"/>
    <property type="match status" value="1"/>
</dbReference>
<dbReference type="SMART" id="SM00266">
    <property type="entry name" value="CAD"/>
    <property type="match status" value="1"/>
</dbReference>
<reference evidence="4" key="1">
    <citation type="submission" date="2015-01" db="EMBL/GenBank/DDBJ databases">
        <title>Transcriptome Assembly of Fopius arisanus.</title>
        <authorList>
            <person name="Geib S."/>
        </authorList>
    </citation>
    <scope>NUCLEOTIDE SEQUENCE</scope>
</reference>
<protein>
    <submittedName>
        <fullName evidence="4">DFFB protein</fullName>
    </submittedName>
</protein>
<dbReference type="AlphaFoldDB" id="A0A0C9QV11"/>
<dbReference type="EMBL" id="GBYB01007594">
    <property type="protein sequence ID" value="JAG77361.1"/>
    <property type="molecule type" value="Transcribed_RNA"/>
</dbReference>
<evidence type="ECO:0000256" key="1">
    <source>
        <dbReference type="ARBA" id="ARBA00022703"/>
    </source>
</evidence>
<gene>
    <name evidence="4" type="primary">DFFB</name>
    <name evidence="4" type="ORF">g.18124</name>
</gene>
<feature type="domain" description="CIDE-N" evidence="3">
    <location>
        <begin position="19"/>
        <end position="96"/>
    </location>
</feature>
<evidence type="ECO:0000313" key="4">
    <source>
        <dbReference type="EMBL" id="JAG77361.1"/>
    </source>
</evidence>
<evidence type="ECO:0000256" key="2">
    <source>
        <dbReference type="PROSITE-ProRule" id="PRU00447"/>
    </source>
</evidence>
<sequence length="418" mass="48698">MSLLAHCFARLTQTQQKDELRGYKVTDVNRRRKFGIASRSLQELKRKACVKFNITNDLSEINMFLLDGSLVDEGYFYTLEPQTTMIIQKPGERVLSDADLLYETLRRVNIDYLTAGDQATKFLSENLKRKVAVLHSLLNVDDSRTVCSRREEHPEWFMGLETNITTKESYMHRRCQDRIRGYLYKTIEQIKGSETWSTNRPARLNLHRVIEFFKLQLKEDHYLGYYFDRSRAKEESNNVFDKVDGDDYICYDHCPCRSMLLENEDSDNDKSDINIHGGDEIDAKKYSSSNVSPTKKARVSKKESCSYAVYPRGRSEQFALCDSKGEFRCEGIWSANGCSYGDTHRINPYRSREELILFSTWNLDHKIERSRALIPQLLKHCEEDTIPEKIVFELYDNLFTVKNLSLVHIVCHAKGAHK</sequence>
<proteinExistence type="predicted"/>
<dbReference type="InterPro" id="IPR015311">
    <property type="entry name" value="DFF40_C"/>
</dbReference>
<dbReference type="InterPro" id="IPR003508">
    <property type="entry name" value="CIDE-N_dom"/>
</dbReference>
<evidence type="ECO:0000259" key="3">
    <source>
        <dbReference type="PROSITE" id="PS51135"/>
    </source>
</evidence>
<dbReference type="Pfam" id="PF02017">
    <property type="entry name" value="CIDE-N"/>
    <property type="match status" value="1"/>
</dbReference>
<keyword evidence="1 2" id="KW-0053">Apoptosis</keyword>
<dbReference type="GO" id="GO:0005737">
    <property type="term" value="C:cytoplasm"/>
    <property type="evidence" value="ECO:0007669"/>
    <property type="project" value="InterPro"/>
</dbReference>
<dbReference type="Gene3D" id="3.10.20.10">
    <property type="match status" value="1"/>
</dbReference>
<dbReference type="SUPFAM" id="SSF54060">
    <property type="entry name" value="His-Me finger endonucleases"/>
    <property type="match status" value="1"/>
</dbReference>
<dbReference type="PROSITE" id="PS51135">
    <property type="entry name" value="CIDE_N"/>
    <property type="match status" value="1"/>
</dbReference>
<accession>A0A0C9QV11</accession>
<organism evidence="4">
    <name type="scientific">Fopius arisanus</name>
    <dbReference type="NCBI Taxonomy" id="64838"/>
    <lineage>
        <taxon>Eukaryota</taxon>
        <taxon>Metazoa</taxon>
        <taxon>Ecdysozoa</taxon>
        <taxon>Arthropoda</taxon>
        <taxon>Hexapoda</taxon>
        <taxon>Insecta</taxon>
        <taxon>Pterygota</taxon>
        <taxon>Neoptera</taxon>
        <taxon>Endopterygota</taxon>
        <taxon>Hymenoptera</taxon>
        <taxon>Apocrita</taxon>
        <taxon>Ichneumonoidea</taxon>
        <taxon>Braconidae</taxon>
        <taxon>Opiinae</taxon>
        <taxon>Fopius</taxon>
    </lineage>
</organism>
<dbReference type="GO" id="GO:0016787">
    <property type="term" value="F:hydrolase activity"/>
    <property type="evidence" value="ECO:0007669"/>
    <property type="project" value="InterPro"/>
</dbReference>
<dbReference type="InterPro" id="IPR039729">
    <property type="entry name" value="DFF40"/>
</dbReference>
<dbReference type="PANTHER" id="PTHR13067">
    <property type="entry name" value="CASPASE-ACTIVATED DNASE"/>
    <property type="match status" value="1"/>
</dbReference>
<dbReference type="GO" id="GO:0006309">
    <property type="term" value="P:apoptotic DNA fragmentation"/>
    <property type="evidence" value="ECO:0007669"/>
    <property type="project" value="InterPro"/>
</dbReference>
<dbReference type="InterPro" id="IPR044925">
    <property type="entry name" value="His-Me_finger_sf"/>
</dbReference>
<dbReference type="Pfam" id="PF09230">
    <property type="entry name" value="DFF40"/>
    <property type="match status" value="1"/>
</dbReference>